<dbReference type="EMBL" id="APKE01000014">
    <property type="protein sequence ID" value="KAF0676414.1"/>
    <property type="molecule type" value="Genomic_DNA"/>
</dbReference>
<protein>
    <submittedName>
        <fullName evidence="1">Uncharacterized protein</fullName>
    </submittedName>
</protein>
<name>A0A921NTN7_9RHOB</name>
<accession>A0A921NTN7</accession>
<dbReference type="AlphaFoldDB" id="A0A921NTN7"/>
<reference evidence="1" key="1">
    <citation type="submission" date="2013-03" db="EMBL/GenBank/DDBJ databases">
        <title>Genome Sequence of the Profundibacterium mesophilum strain KAUST100406-0324T from Red Sea, a novel genus in the family Rhodobacteraceae.</title>
        <authorList>
            <person name="Essack M."/>
            <person name="Alam I."/>
            <person name="Lafi F."/>
            <person name="Alawi W."/>
            <person name="Kamanu F."/>
            <person name="Al-Suwailem A."/>
            <person name="Lee O.O."/>
            <person name="Xu Y."/>
            <person name="Bajic V."/>
            <person name="Qian P.-Y."/>
            <person name="Archer J."/>
        </authorList>
    </citation>
    <scope>NUCLEOTIDE SEQUENCE</scope>
    <source>
        <strain evidence="1">KAUST100406-0324</strain>
    </source>
</reference>
<gene>
    <name evidence="1" type="ORF">PMES_01145</name>
</gene>
<evidence type="ECO:0000313" key="1">
    <source>
        <dbReference type="EMBL" id="KAF0676414.1"/>
    </source>
</evidence>
<proteinExistence type="predicted"/>
<evidence type="ECO:0000313" key="2">
    <source>
        <dbReference type="Proteomes" id="UP000698242"/>
    </source>
</evidence>
<keyword evidence="2" id="KW-1185">Reference proteome</keyword>
<sequence>MSIHTAMGHLERTPVCTTIASARRKLPVEDYSITAVRWNREFCRLEADVTLTFCARGLSRPKVHTIKTSVAVLSHARKGSLRARLLRNALDLAILMPFSPKGVSSAA</sequence>
<comment type="caution">
    <text evidence="1">The sequence shown here is derived from an EMBL/GenBank/DDBJ whole genome shotgun (WGS) entry which is preliminary data.</text>
</comment>
<dbReference type="Proteomes" id="UP000698242">
    <property type="component" value="Unassembled WGS sequence"/>
</dbReference>
<dbReference type="RefSeq" id="WP_159964553.1">
    <property type="nucleotide sequence ID" value="NZ_APKE01000014.1"/>
</dbReference>
<organism evidence="1 2">
    <name type="scientific">Profundibacterium mesophilum KAUST100406-0324</name>
    <dbReference type="NCBI Taxonomy" id="1037889"/>
    <lineage>
        <taxon>Bacteria</taxon>
        <taxon>Pseudomonadati</taxon>
        <taxon>Pseudomonadota</taxon>
        <taxon>Alphaproteobacteria</taxon>
        <taxon>Rhodobacterales</taxon>
        <taxon>Roseobacteraceae</taxon>
        <taxon>Profundibacterium</taxon>
    </lineage>
</organism>